<dbReference type="GO" id="GO:0016020">
    <property type="term" value="C:membrane"/>
    <property type="evidence" value="ECO:0007669"/>
    <property type="project" value="UniProtKB-SubCell"/>
</dbReference>
<feature type="transmembrane region" description="Helical" evidence="5">
    <location>
        <begin position="159"/>
        <end position="178"/>
    </location>
</feature>
<feature type="transmembrane region" description="Helical" evidence="5">
    <location>
        <begin position="62"/>
        <end position="82"/>
    </location>
</feature>
<evidence type="ECO:0000313" key="8">
    <source>
        <dbReference type="Proteomes" id="UP000265955"/>
    </source>
</evidence>
<keyword evidence="4 5" id="KW-0472">Membrane</keyword>
<feature type="transmembrane region" description="Helical" evidence="5">
    <location>
        <begin position="259"/>
        <end position="279"/>
    </location>
</feature>
<feature type="transmembrane region" description="Helical" evidence="5">
    <location>
        <begin position="468"/>
        <end position="487"/>
    </location>
</feature>
<comment type="subcellular location">
    <subcellularLocation>
        <location evidence="1">Membrane</location>
        <topology evidence="1">Multi-pass membrane protein</topology>
    </subcellularLocation>
</comment>
<dbReference type="PANTHER" id="PTHR37422:SF13">
    <property type="entry name" value="LIPOPOLYSACCHARIDE BIOSYNTHESIS PROTEIN PA4999-RELATED"/>
    <property type="match status" value="1"/>
</dbReference>
<evidence type="ECO:0000256" key="2">
    <source>
        <dbReference type="ARBA" id="ARBA00022692"/>
    </source>
</evidence>
<dbReference type="EMBL" id="QYUO01000001">
    <property type="protein sequence ID" value="RJF98369.1"/>
    <property type="molecule type" value="Genomic_DNA"/>
</dbReference>
<feature type="transmembrane region" description="Helical" evidence="5">
    <location>
        <begin position="94"/>
        <end position="114"/>
    </location>
</feature>
<feature type="transmembrane region" description="Helical" evidence="5">
    <location>
        <begin position="190"/>
        <end position="211"/>
    </location>
</feature>
<sequence>MSPAPAGLIRVGPSRGSQGFLSSSIAMITPDLLTPSEVLTNLIAALFVIPIIVGFVIKAPKWVVLGFIGILFSFSDSTWGELRSQGGNIYSRGVGLFYFSLLNLILFTAGAALLIKRLANPYGPRMAPPMAKYFGAFAFLLAGHVVAGLLLGIDLDVILGQSGFINVLNMLMFMFLIISAFESDRDMTRLLFMILAIAVVRGAFGGVRYFLFDGDTANPYRNFEGLNIKIFFFDISDNFVAALAAFCAAWLLASPKVKLNIFTKVFLLGVLCLEVAAVALSFRRSSLIGLGLMFVFLFLRLPGQRKFFFALIAAALLAAVASVFFQHRLQFSTVNDGGILQSLFYDIAPSRGGIKDNRFYELYAAAQSMEGHWLFGRGTWGTFSGDRELLSYHGDDFGFVHSGFGHMILKTGFVGLALFLGMLVTYVMFYLRHRHSLAGNARLVADAGFAGFLFWIPTLLIGTPIIEFRTMLLMGLSLAMPFIAVGLQRYQAPSYQVQAHYAVA</sequence>
<gene>
    <name evidence="7" type="ORF">D3871_07495</name>
</gene>
<dbReference type="Pfam" id="PF04932">
    <property type="entry name" value="Wzy_C"/>
    <property type="match status" value="1"/>
</dbReference>
<protein>
    <recommendedName>
        <fullName evidence="6">O-antigen ligase-related domain-containing protein</fullName>
    </recommendedName>
</protein>
<dbReference type="PANTHER" id="PTHR37422">
    <property type="entry name" value="TEICHURONIC ACID BIOSYNTHESIS PROTEIN TUAE"/>
    <property type="match status" value="1"/>
</dbReference>
<proteinExistence type="predicted"/>
<dbReference type="InterPro" id="IPR051533">
    <property type="entry name" value="WaaL-like"/>
</dbReference>
<dbReference type="InterPro" id="IPR007016">
    <property type="entry name" value="O-antigen_ligase-rel_domated"/>
</dbReference>
<feature type="transmembrane region" description="Helical" evidence="5">
    <location>
        <begin position="38"/>
        <end position="57"/>
    </location>
</feature>
<evidence type="ECO:0000256" key="4">
    <source>
        <dbReference type="ARBA" id="ARBA00023136"/>
    </source>
</evidence>
<dbReference type="AlphaFoldDB" id="A0A3A3GBU9"/>
<keyword evidence="8" id="KW-1185">Reference proteome</keyword>
<keyword evidence="3 5" id="KW-1133">Transmembrane helix</keyword>
<evidence type="ECO:0000313" key="7">
    <source>
        <dbReference type="EMBL" id="RJF98369.1"/>
    </source>
</evidence>
<accession>A0A3A3GBU9</accession>
<evidence type="ECO:0000256" key="5">
    <source>
        <dbReference type="SAM" id="Phobius"/>
    </source>
</evidence>
<comment type="caution">
    <text evidence="7">The sequence shown here is derived from an EMBL/GenBank/DDBJ whole genome shotgun (WGS) entry which is preliminary data.</text>
</comment>
<feature type="transmembrane region" description="Helical" evidence="5">
    <location>
        <begin position="231"/>
        <end position="252"/>
    </location>
</feature>
<name>A0A3A3GBU9_9BURK</name>
<feature type="transmembrane region" description="Helical" evidence="5">
    <location>
        <begin position="308"/>
        <end position="325"/>
    </location>
</feature>
<evidence type="ECO:0000256" key="1">
    <source>
        <dbReference type="ARBA" id="ARBA00004141"/>
    </source>
</evidence>
<feature type="domain" description="O-antigen ligase-related" evidence="6">
    <location>
        <begin position="275"/>
        <end position="420"/>
    </location>
</feature>
<evidence type="ECO:0000256" key="3">
    <source>
        <dbReference type="ARBA" id="ARBA00022989"/>
    </source>
</evidence>
<feature type="transmembrane region" description="Helical" evidence="5">
    <location>
        <begin position="407"/>
        <end position="431"/>
    </location>
</feature>
<organism evidence="7 8">
    <name type="scientific">Noviherbaspirillum saxi</name>
    <dbReference type="NCBI Taxonomy" id="2320863"/>
    <lineage>
        <taxon>Bacteria</taxon>
        <taxon>Pseudomonadati</taxon>
        <taxon>Pseudomonadota</taxon>
        <taxon>Betaproteobacteria</taxon>
        <taxon>Burkholderiales</taxon>
        <taxon>Oxalobacteraceae</taxon>
        <taxon>Noviherbaspirillum</taxon>
    </lineage>
</organism>
<dbReference type="Proteomes" id="UP000265955">
    <property type="component" value="Unassembled WGS sequence"/>
</dbReference>
<reference evidence="8" key="1">
    <citation type="submission" date="2018-09" db="EMBL/GenBank/DDBJ databases">
        <authorList>
            <person name="Zhu H."/>
        </authorList>
    </citation>
    <scope>NUCLEOTIDE SEQUENCE [LARGE SCALE GENOMIC DNA]</scope>
    <source>
        <strain evidence="8">K1R23-30</strain>
    </source>
</reference>
<evidence type="ECO:0000259" key="6">
    <source>
        <dbReference type="Pfam" id="PF04932"/>
    </source>
</evidence>
<feature type="transmembrane region" description="Helical" evidence="5">
    <location>
        <begin position="285"/>
        <end position="301"/>
    </location>
</feature>
<feature type="transmembrane region" description="Helical" evidence="5">
    <location>
        <begin position="443"/>
        <end position="462"/>
    </location>
</feature>
<feature type="transmembrane region" description="Helical" evidence="5">
    <location>
        <begin position="134"/>
        <end position="153"/>
    </location>
</feature>
<keyword evidence="2 5" id="KW-0812">Transmembrane</keyword>